<reference evidence="2 3" key="1">
    <citation type="submission" date="2016-11" db="EMBL/GenBank/DDBJ databases">
        <authorList>
            <person name="Jaros S."/>
            <person name="Januszkiewicz K."/>
            <person name="Wedrychowicz H."/>
        </authorList>
    </citation>
    <scope>NUCLEOTIDE SEQUENCE [LARGE SCALE GENOMIC DNA]</scope>
    <source>
        <strain evidence="2 3">DSM 14916</strain>
    </source>
</reference>
<keyword evidence="3" id="KW-1185">Reference proteome</keyword>
<dbReference type="InterPro" id="IPR025870">
    <property type="entry name" value="Glyoxalase-like_dom"/>
</dbReference>
<dbReference type="Proteomes" id="UP000184387">
    <property type="component" value="Unassembled WGS sequence"/>
</dbReference>
<feature type="domain" description="Glyoxalase-like" evidence="1">
    <location>
        <begin position="3"/>
        <end position="181"/>
    </location>
</feature>
<gene>
    <name evidence="2" type="ORF">SAMN02745194_00107</name>
</gene>
<evidence type="ECO:0000259" key="1">
    <source>
        <dbReference type="Pfam" id="PF13468"/>
    </source>
</evidence>
<dbReference type="InterPro" id="IPR029068">
    <property type="entry name" value="Glyas_Bleomycin-R_OHBP_Dase"/>
</dbReference>
<sequence>MELDHLVLIAPSLAEGVAHLRAALGLEIPYGGAHPEMGTHNHLLRLGERVFLEVIAVDPAAPAPAHPRWFGLDDAAAVRAEWDAGRRLRAWVARSTALDPLLAAHGGLLGQAMRVSRGDRQWRFAVRPDGALPADGAAPCVIDWGERGCPAAAMPDLGARLESFTIEHPDPARLRALHAALGLSAGPELRQGPAIRLRAIIGTPSGPREIG</sequence>
<dbReference type="Gene3D" id="3.10.180.10">
    <property type="entry name" value="2,3-Dihydroxybiphenyl 1,2-Dioxygenase, domain 1"/>
    <property type="match status" value="1"/>
</dbReference>
<dbReference type="AlphaFoldDB" id="A0A1M6AFL5"/>
<organism evidence="2 3">
    <name type="scientific">Muricoccus roseus</name>
    <dbReference type="NCBI Taxonomy" id="198092"/>
    <lineage>
        <taxon>Bacteria</taxon>
        <taxon>Pseudomonadati</taxon>
        <taxon>Pseudomonadota</taxon>
        <taxon>Alphaproteobacteria</taxon>
        <taxon>Acetobacterales</taxon>
        <taxon>Roseomonadaceae</taxon>
        <taxon>Muricoccus</taxon>
    </lineage>
</organism>
<dbReference type="SUPFAM" id="SSF54593">
    <property type="entry name" value="Glyoxalase/Bleomycin resistance protein/Dihydroxybiphenyl dioxygenase"/>
    <property type="match status" value="1"/>
</dbReference>
<dbReference type="OrthoDB" id="8451710at2"/>
<dbReference type="RefSeq" id="WP_073131030.1">
    <property type="nucleotide sequence ID" value="NZ_FQZF01000002.1"/>
</dbReference>
<name>A0A1M6AFL5_9PROT</name>
<protein>
    <submittedName>
        <fullName evidence="2">Glyoxalase-like domain-containing protein</fullName>
    </submittedName>
</protein>
<accession>A0A1M6AFL5</accession>
<dbReference type="Pfam" id="PF13468">
    <property type="entry name" value="Glyoxalase_3"/>
    <property type="match status" value="1"/>
</dbReference>
<dbReference type="EMBL" id="FQZF01000002">
    <property type="protein sequence ID" value="SHI35202.1"/>
    <property type="molecule type" value="Genomic_DNA"/>
</dbReference>
<evidence type="ECO:0000313" key="3">
    <source>
        <dbReference type="Proteomes" id="UP000184387"/>
    </source>
</evidence>
<evidence type="ECO:0000313" key="2">
    <source>
        <dbReference type="EMBL" id="SHI35202.1"/>
    </source>
</evidence>
<proteinExistence type="predicted"/>
<dbReference type="STRING" id="198092.SAMN02745194_00107"/>